<dbReference type="InterPro" id="IPR000445">
    <property type="entry name" value="HhH_motif"/>
</dbReference>
<keyword evidence="8" id="KW-0479">Metal-binding</keyword>
<dbReference type="Gene3D" id="1.10.340.30">
    <property type="entry name" value="Hypothetical protein, domain 2"/>
    <property type="match status" value="1"/>
</dbReference>
<comment type="similarity">
    <text evidence="4">Belongs to the Nth/MutY family.</text>
</comment>
<dbReference type="InterPro" id="IPR044298">
    <property type="entry name" value="MIG/MutY"/>
</dbReference>
<dbReference type="GO" id="GO:0006284">
    <property type="term" value="P:base-excision repair"/>
    <property type="evidence" value="ECO:0007669"/>
    <property type="project" value="InterPro"/>
</dbReference>
<dbReference type="InterPro" id="IPR023170">
    <property type="entry name" value="HhH_base_excis_C"/>
</dbReference>
<evidence type="ECO:0000256" key="10">
    <source>
        <dbReference type="ARBA" id="ARBA00022801"/>
    </source>
</evidence>
<gene>
    <name evidence="16" type="primary">mutY</name>
    <name evidence="16" type="ORF">BUCISPPA3004_375</name>
</gene>
<dbReference type="PROSITE" id="PS01155">
    <property type="entry name" value="ENDONUCLEASE_III_2"/>
    <property type="match status" value="1"/>
</dbReference>
<keyword evidence="7" id="KW-0004">4Fe-4S</keyword>
<evidence type="ECO:0000256" key="12">
    <source>
        <dbReference type="ARBA" id="ARBA00023014"/>
    </source>
</evidence>
<evidence type="ECO:0000259" key="15">
    <source>
        <dbReference type="SMART" id="SM00478"/>
    </source>
</evidence>
<comment type="function">
    <text evidence="3">Adenine glycosylase active on G-A mispairs. MutY also corrects error-prone DNA synthesis past GO lesions which are due to the oxidatively damaged form of guanine: 7,8-dihydro-8-oxoguanine (8-oxo-dGTP).</text>
</comment>
<evidence type="ECO:0000256" key="11">
    <source>
        <dbReference type="ARBA" id="ARBA00023004"/>
    </source>
</evidence>
<comment type="cofactor">
    <cofactor evidence="2">
        <name>[4Fe-4S] cluster</name>
        <dbReference type="ChEBI" id="CHEBI:49883"/>
    </cofactor>
</comment>
<evidence type="ECO:0000256" key="5">
    <source>
        <dbReference type="ARBA" id="ARBA00012045"/>
    </source>
</evidence>
<dbReference type="FunFam" id="1.10.340.30:FF:000002">
    <property type="entry name" value="Adenine DNA glycosylase"/>
    <property type="match status" value="1"/>
</dbReference>
<dbReference type="SUPFAM" id="SSF48150">
    <property type="entry name" value="DNA-glycosylase"/>
    <property type="match status" value="1"/>
</dbReference>
<dbReference type="AlphaFoldDB" id="A0A451DEU8"/>
<evidence type="ECO:0000313" key="17">
    <source>
        <dbReference type="Proteomes" id="UP000294413"/>
    </source>
</evidence>
<comment type="catalytic activity">
    <reaction evidence="1">
        <text>Hydrolyzes free adenine bases from 7,8-dihydro-8-oxoguanine:adenine mismatched double-stranded DNA, leaving an apurinic site.</text>
        <dbReference type="EC" id="3.2.2.31"/>
    </reaction>
</comment>
<dbReference type="GO" id="GO:0035485">
    <property type="term" value="F:adenine/guanine mispair binding"/>
    <property type="evidence" value="ECO:0007669"/>
    <property type="project" value="TreeGrafter"/>
</dbReference>
<dbReference type="PANTHER" id="PTHR42944:SF1">
    <property type="entry name" value="ADENINE DNA GLYCOSYLASE"/>
    <property type="match status" value="1"/>
</dbReference>
<keyword evidence="11" id="KW-0408">Iron</keyword>
<reference evidence="16 17" key="1">
    <citation type="submission" date="2019-02" db="EMBL/GenBank/DDBJ databases">
        <authorList>
            <person name="Manzano-Marin A."/>
            <person name="Manzano-Marin A."/>
        </authorList>
    </citation>
    <scope>NUCLEOTIDE SEQUENCE [LARGE SCALE GENOMIC DNA]</scope>
    <source>
        <strain evidence="16 17">BuCisplendens</strain>
    </source>
</reference>
<keyword evidence="12" id="KW-0411">Iron-sulfur</keyword>
<dbReference type="InterPro" id="IPR005760">
    <property type="entry name" value="A/G_AdeGlyc_MutY"/>
</dbReference>
<evidence type="ECO:0000256" key="7">
    <source>
        <dbReference type="ARBA" id="ARBA00022485"/>
    </source>
</evidence>
<name>A0A451DEU8_9GAMM</name>
<dbReference type="InterPro" id="IPR004036">
    <property type="entry name" value="Endonuclease-III-like_CS2"/>
</dbReference>
<dbReference type="GO" id="GO:0051539">
    <property type="term" value="F:4 iron, 4 sulfur cluster binding"/>
    <property type="evidence" value="ECO:0007669"/>
    <property type="project" value="UniProtKB-KW"/>
</dbReference>
<sequence>MVFSQKILNWFHVYGRKNLPWHKKNIYQIWISEIMLQQTQVKTVIPYFKKFIKKFPTIRSLANSSINEILYLWSGLGYYQRAHRIHQTAILICKIYHGIFPDNIHEINKLPGIGESTAGAILSFAYNFRYAVLDSNVKRILTRYHSIDINNINKKKLNKKLWNLIYQHLPIHQSSKFNQAMMDIGSFICTNKKPNCLICPLNSLCQYYIHSMHFTKKKPKKKKNQIGILFSIIQYKNSYFLIQLKNISIWKKLFYFPLTSFLISKKKWEKTKKDSNIVIRPFIHYISNIKLHIFSQIITIKKKNIYNNIIQKKIWYNIFNPQKIGIPSPIKKIFISLQKKK</sequence>
<evidence type="ECO:0000256" key="1">
    <source>
        <dbReference type="ARBA" id="ARBA00000843"/>
    </source>
</evidence>
<keyword evidence="10 16" id="KW-0378">Hydrolase</keyword>
<dbReference type="Pfam" id="PF00730">
    <property type="entry name" value="HhH-GPD"/>
    <property type="match status" value="1"/>
</dbReference>
<evidence type="ECO:0000256" key="6">
    <source>
        <dbReference type="ARBA" id="ARBA00022023"/>
    </source>
</evidence>
<dbReference type="GO" id="GO:0000701">
    <property type="term" value="F:purine-specific mismatch base pair DNA N-glycosylase activity"/>
    <property type="evidence" value="ECO:0007669"/>
    <property type="project" value="UniProtKB-EC"/>
</dbReference>
<dbReference type="GO" id="GO:0006298">
    <property type="term" value="P:mismatch repair"/>
    <property type="evidence" value="ECO:0007669"/>
    <property type="project" value="TreeGrafter"/>
</dbReference>
<evidence type="ECO:0000313" key="16">
    <source>
        <dbReference type="EMBL" id="VFP85116.1"/>
    </source>
</evidence>
<keyword evidence="14 16" id="KW-0326">Glycosidase</keyword>
<evidence type="ECO:0000256" key="13">
    <source>
        <dbReference type="ARBA" id="ARBA00023204"/>
    </source>
</evidence>
<evidence type="ECO:0000256" key="9">
    <source>
        <dbReference type="ARBA" id="ARBA00022763"/>
    </source>
</evidence>
<proteinExistence type="inferred from homology"/>
<protein>
    <recommendedName>
        <fullName evidence="6">Adenine DNA glycosylase</fullName>
        <ecNumber evidence="5">3.2.2.31</ecNumber>
    </recommendedName>
</protein>
<keyword evidence="9" id="KW-0227">DNA damage</keyword>
<dbReference type="SMART" id="SM00478">
    <property type="entry name" value="ENDO3c"/>
    <property type="match status" value="1"/>
</dbReference>
<dbReference type="SMART" id="SM00525">
    <property type="entry name" value="FES"/>
    <property type="match status" value="1"/>
</dbReference>
<evidence type="ECO:0000256" key="4">
    <source>
        <dbReference type="ARBA" id="ARBA00008343"/>
    </source>
</evidence>
<dbReference type="EC" id="3.2.2.31" evidence="5"/>
<accession>A0A451DEU8</accession>
<dbReference type="Gene3D" id="1.10.1670.10">
    <property type="entry name" value="Helix-hairpin-Helix base-excision DNA repair enzymes (C-terminal)"/>
    <property type="match status" value="1"/>
</dbReference>
<organism evidence="16 17">
    <name type="scientific">Buchnera aphidicola</name>
    <name type="common">Cinara splendens</name>
    <dbReference type="NCBI Taxonomy" id="2518979"/>
    <lineage>
        <taxon>Bacteria</taxon>
        <taxon>Pseudomonadati</taxon>
        <taxon>Pseudomonadota</taxon>
        <taxon>Gammaproteobacteria</taxon>
        <taxon>Enterobacterales</taxon>
        <taxon>Erwiniaceae</taxon>
        <taxon>Buchnera</taxon>
    </lineage>
</organism>
<dbReference type="Proteomes" id="UP000294413">
    <property type="component" value="Chromosome 1"/>
</dbReference>
<dbReference type="EMBL" id="LR217722">
    <property type="protein sequence ID" value="VFP85116.1"/>
    <property type="molecule type" value="Genomic_DNA"/>
</dbReference>
<dbReference type="InterPro" id="IPR003651">
    <property type="entry name" value="Endonuclease3_FeS-loop_motif"/>
</dbReference>
<evidence type="ECO:0000256" key="8">
    <source>
        <dbReference type="ARBA" id="ARBA00022723"/>
    </source>
</evidence>
<dbReference type="InterPro" id="IPR011257">
    <property type="entry name" value="DNA_glycosylase"/>
</dbReference>
<dbReference type="Pfam" id="PF00633">
    <property type="entry name" value="HHH"/>
    <property type="match status" value="1"/>
</dbReference>
<dbReference type="GO" id="GO:0046872">
    <property type="term" value="F:metal ion binding"/>
    <property type="evidence" value="ECO:0007669"/>
    <property type="project" value="UniProtKB-KW"/>
</dbReference>
<evidence type="ECO:0000256" key="3">
    <source>
        <dbReference type="ARBA" id="ARBA00002933"/>
    </source>
</evidence>
<dbReference type="InterPro" id="IPR003265">
    <property type="entry name" value="HhH-GPD_domain"/>
</dbReference>
<dbReference type="GO" id="GO:0032357">
    <property type="term" value="F:oxidized purine DNA binding"/>
    <property type="evidence" value="ECO:0007669"/>
    <property type="project" value="TreeGrafter"/>
</dbReference>
<dbReference type="CDD" id="cd00056">
    <property type="entry name" value="ENDO3c"/>
    <property type="match status" value="1"/>
</dbReference>
<dbReference type="NCBIfam" id="TIGR01084">
    <property type="entry name" value="mutY"/>
    <property type="match status" value="1"/>
</dbReference>
<feature type="domain" description="HhH-GPD" evidence="15">
    <location>
        <begin position="35"/>
        <end position="187"/>
    </location>
</feature>
<evidence type="ECO:0000256" key="14">
    <source>
        <dbReference type="ARBA" id="ARBA00023295"/>
    </source>
</evidence>
<dbReference type="GO" id="GO:0034039">
    <property type="term" value="F:8-oxo-7,8-dihydroguanine DNA N-glycosylase activity"/>
    <property type="evidence" value="ECO:0007669"/>
    <property type="project" value="TreeGrafter"/>
</dbReference>
<dbReference type="PANTHER" id="PTHR42944">
    <property type="entry name" value="ADENINE DNA GLYCOSYLASE"/>
    <property type="match status" value="1"/>
</dbReference>
<keyword evidence="13" id="KW-0234">DNA repair</keyword>
<evidence type="ECO:0000256" key="2">
    <source>
        <dbReference type="ARBA" id="ARBA00001966"/>
    </source>
</evidence>